<reference evidence="1 2" key="1">
    <citation type="journal article" date="2024" name="G3 (Bethesda)">
        <title>Genome assembly of Hibiscus sabdariffa L. provides insights into metabolisms of medicinal natural products.</title>
        <authorList>
            <person name="Kim T."/>
        </authorList>
    </citation>
    <scope>NUCLEOTIDE SEQUENCE [LARGE SCALE GENOMIC DNA]</scope>
    <source>
        <strain evidence="1">TK-2024</strain>
        <tissue evidence="1">Old leaves</tissue>
    </source>
</reference>
<gene>
    <name evidence="1" type="ORF">V6N11_058430</name>
</gene>
<dbReference type="Proteomes" id="UP001396334">
    <property type="component" value="Unassembled WGS sequence"/>
</dbReference>
<sequence>MGHARIRGFTAKQSTDISNLHREHENEILALTLEHSTQVGGLKEEIEHLKGEIEQVKDAHEREIFLKVEEVVRKASYMEEVLQRGHDSAILALQVVHGPFNVSRLNFNSVYEQPMDFNITNPYKLFWTTFVLKNKSYVIPPISEHSLLMKLTKLPTFIVDYLFTF</sequence>
<keyword evidence="2" id="KW-1185">Reference proteome</keyword>
<protein>
    <submittedName>
        <fullName evidence="1">Uncharacterized protein</fullName>
    </submittedName>
</protein>
<accession>A0ABR2U482</accession>
<organism evidence="1 2">
    <name type="scientific">Hibiscus sabdariffa</name>
    <name type="common">roselle</name>
    <dbReference type="NCBI Taxonomy" id="183260"/>
    <lineage>
        <taxon>Eukaryota</taxon>
        <taxon>Viridiplantae</taxon>
        <taxon>Streptophyta</taxon>
        <taxon>Embryophyta</taxon>
        <taxon>Tracheophyta</taxon>
        <taxon>Spermatophyta</taxon>
        <taxon>Magnoliopsida</taxon>
        <taxon>eudicotyledons</taxon>
        <taxon>Gunneridae</taxon>
        <taxon>Pentapetalae</taxon>
        <taxon>rosids</taxon>
        <taxon>malvids</taxon>
        <taxon>Malvales</taxon>
        <taxon>Malvaceae</taxon>
        <taxon>Malvoideae</taxon>
        <taxon>Hibiscus</taxon>
    </lineage>
</organism>
<name>A0ABR2U482_9ROSI</name>
<evidence type="ECO:0000313" key="2">
    <source>
        <dbReference type="Proteomes" id="UP001396334"/>
    </source>
</evidence>
<dbReference type="EMBL" id="JBBPBN010000002">
    <property type="protein sequence ID" value="KAK9044531.1"/>
    <property type="molecule type" value="Genomic_DNA"/>
</dbReference>
<comment type="caution">
    <text evidence="1">The sequence shown here is derived from an EMBL/GenBank/DDBJ whole genome shotgun (WGS) entry which is preliminary data.</text>
</comment>
<proteinExistence type="predicted"/>
<evidence type="ECO:0000313" key="1">
    <source>
        <dbReference type="EMBL" id="KAK9044531.1"/>
    </source>
</evidence>